<evidence type="ECO:0000256" key="7">
    <source>
        <dbReference type="PROSITE-ProRule" id="PRU00042"/>
    </source>
</evidence>
<dbReference type="InterPro" id="IPR036236">
    <property type="entry name" value="Znf_C2H2_sf"/>
</dbReference>
<dbReference type="SUPFAM" id="SSF57667">
    <property type="entry name" value="beta-beta-alpha zinc fingers"/>
    <property type="match status" value="1"/>
</dbReference>
<keyword evidence="5" id="KW-0862">Zinc</keyword>
<feature type="domain" description="C2H2-type" evidence="10">
    <location>
        <begin position="106"/>
        <end position="134"/>
    </location>
</feature>
<feature type="domain" description="C2H2-type" evidence="10">
    <location>
        <begin position="708"/>
        <end position="735"/>
    </location>
</feature>
<feature type="domain" description="C2H2-type" evidence="10">
    <location>
        <begin position="875"/>
        <end position="897"/>
    </location>
</feature>
<evidence type="ECO:0000313" key="11">
    <source>
        <dbReference type="EMBL" id="CDW46033.1"/>
    </source>
</evidence>
<dbReference type="OrthoDB" id="2687452at2759"/>
<keyword evidence="6" id="KW-0539">Nucleus</keyword>
<dbReference type="AlphaFoldDB" id="A0A0K2V656"/>
<evidence type="ECO:0000256" key="6">
    <source>
        <dbReference type="ARBA" id="ARBA00023242"/>
    </source>
</evidence>
<feature type="domain" description="C2H2-type" evidence="10">
    <location>
        <begin position="329"/>
        <end position="357"/>
    </location>
</feature>
<evidence type="ECO:0000256" key="9">
    <source>
        <dbReference type="SAM" id="MobiDB-lite"/>
    </source>
</evidence>
<sequence>MTIHNYDPKKVNEECTRTETERICSFCGQNFQNEQLFIKHALEEAHKSPSHRRFSCSKCSKAYAYKKDLMRHVCSESSSFSKPTSFCDICGKTIITKIAAHKTFAHYCRYCAKIFSDRKTKLLHIKTAHPNEVNKEVCSLCQDKFETSKQLKAHLLSAHKEKKPCPRLNCPFYFVAGSPSLEAHLKNYHAPEKENLRESYPYSCGVCSLKIKSLKLLESHKKLKHNPDVRTATCPFCDYRVPIRRKNDIYRYHIKRMHPEQKETWENYEKNLENWKNDYGKRAKVQCYLCSYSGSKRSNMPRHYTDVHGYDKDHEKKNISQSKDDPDGALCPECGEHFRNRHSLITHLLKIHTKSTGEQCLYCSFRYLDIDEHINSIHSEEKSESIQYCLKCIPKQSFASFEDLLRHTRSYHRKIFKTKTKRPSNPKSNRLCESCGKKIGSNVTMSRHRAECKKHYQQRELLVEDEEEIFEEGIGEAVVKSSSKRYVPVHLSGICPYCQYKFCDLLGHIRHGHIHEKETEELKSTCSLCKTKFNSIRELVTHRQLHPTFKHHVCSKCKGEFENVVELREHRKDCGGRRGKKKVIAEPTRLPSTSVEYEGRGTVPCHICKKTFTLKTLLRRHYMGTHNYDPRLVNPDLLSSNIRGETCKECDQSFSNGHAVIKHYLDFHAVISGQICPYCDSKWSRRKFDELDAHVKKYHILEMQSPIQTCSTCKTNFTTYEELKSHRQLHEGGNRRISEFTDSSNTDPSLIVHSRVGAYSEIGNKGGVKCQLCNAFKIRKEHLKIHYMKHHGYDPKLTSVTENRKEEDDPLECPVCVELFPNNHILIKHLLKSHCTYTGLICPYCTGHFPERFVDLQSHVTAVHLDWLTGYNISNKCKVCQKTFSGYAELRDHVQNHGDAYRDPYGNPEAYKANRRLKIANKKKEDEEKRKEMQSHEDLMMDIEEARLVIDDTPIDSNNAPQGSPELFFDLMNNN</sequence>
<dbReference type="Gene3D" id="3.30.160.60">
    <property type="entry name" value="Classic Zinc Finger"/>
    <property type="match status" value="7"/>
</dbReference>
<dbReference type="EMBL" id="HACA01028672">
    <property type="protein sequence ID" value="CDW46033.1"/>
    <property type="molecule type" value="Transcribed_RNA"/>
</dbReference>
<keyword evidence="8" id="KW-0175">Coiled coil</keyword>
<dbReference type="GO" id="GO:0008270">
    <property type="term" value="F:zinc ion binding"/>
    <property type="evidence" value="ECO:0007669"/>
    <property type="project" value="UniProtKB-KW"/>
</dbReference>
<keyword evidence="2" id="KW-0479">Metal-binding</keyword>
<dbReference type="InterPro" id="IPR013087">
    <property type="entry name" value="Znf_C2H2_type"/>
</dbReference>
<feature type="coiled-coil region" evidence="8">
    <location>
        <begin position="910"/>
        <end position="939"/>
    </location>
</feature>
<keyword evidence="3" id="KW-0677">Repeat</keyword>
<feature type="region of interest" description="Disordered" evidence="9">
    <location>
        <begin position="953"/>
        <end position="975"/>
    </location>
</feature>
<feature type="domain" description="C2H2-type" evidence="10">
    <location>
        <begin position="54"/>
        <end position="83"/>
    </location>
</feature>
<feature type="domain" description="C2H2-type" evidence="10">
    <location>
        <begin position="603"/>
        <end position="631"/>
    </location>
</feature>
<evidence type="ECO:0000256" key="2">
    <source>
        <dbReference type="ARBA" id="ARBA00022723"/>
    </source>
</evidence>
<dbReference type="PANTHER" id="PTHR24376">
    <property type="entry name" value="ZINC FINGER PROTEIN"/>
    <property type="match status" value="1"/>
</dbReference>
<keyword evidence="4 7" id="KW-0863">Zinc-finger</keyword>
<dbReference type="Pfam" id="PF00096">
    <property type="entry name" value="zf-C2H2"/>
    <property type="match status" value="3"/>
</dbReference>
<name>A0A0K2V656_LEPSM</name>
<organism evidence="11">
    <name type="scientific">Lepeophtheirus salmonis</name>
    <name type="common">Salmon louse</name>
    <name type="synonym">Caligus salmonis</name>
    <dbReference type="NCBI Taxonomy" id="72036"/>
    <lineage>
        <taxon>Eukaryota</taxon>
        <taxon>Metazoa</taxon>
        <taxon>Ecdysozoa</taxon>
        <taxon>Arthropoda</taxon>
        <taxon>Crustacea</taxon>
        <taxon>Multicrustacea</taxon>
        <taxon>Hexanauplia</taxon>
        <taxon>Copepoda</taxon>
        <taxon>Siphonostomatoida</taxon>
        <taxon>Caligidae</taxon>
        <taxon>Lepeophtheirus</taxon>
    </lineage>
</organism>
<evidence type="ECO:0000256" key="5">
    <source>
        <dbReference type="ARBA" id="ARBA00022833"/>
    </source>
</evidence>
<evidence type="ECO:0000256" key="1">
    <source>
        <dbReference type="ARBA" id="ARBA00004123"/>
    </source>
</evidence>
<reference evidence="11" key="1">
    <citation type="submission" date="2014-05" db="EMBL/GenBank/DDBJ databases">
        <authorList>
            <person name="Chronopoulou M."/>
        </authorList>
    </citation>
    <scope>NUCLEOTIDE SEQUENCE</scope>
    <source>
        <tissue evidence="11">Whole organism</tissue>
    </source>
</reference>
<evidence type="ECO:0000259" key="10">
    <source>
        <dbReference type="PROSITE" id="PS50157"/>
    </source>
</evidence>
<dbReference type="GO" id="GO:0000978">
    <property type="term" value="F:RNA polymerase II cis-regulatory region sequence-specific DNA binding"/>
    <property type="evidence" value="ECO:0007669"/>
    <property type="project" value="TreeGrafter"/>
</dbReference>
<evidence type="ECO:0000256" key="3">
    <source>
        <dbReference type="ARBA" id="ARBA00022737"/>
    </source>
</evidence>
<evidence type="ECO:0000256" key="4">
    <source>
        <dbReference type="ARBA" id="ARBA00022771"/>
    </source>
</evidence>
<protein>
    <recommendedName>
        <fullName evidence="10">C2H2-type domain-containing protein</fullName>
    </recommendedName>
</protein>
<comment type="subcellular location">
    <subcellularLocation>
        <location evidence="1">Nucleus</location>
    </subcellularLocation>
</comment>
<accession>A0A0K2V656</accession>
<dbReference type="PROSITE" id="PS50157">
    <property type="entry name" value="ZINC_FINGER_C2H2_2"/>
    <property type="match status" value="7"/>
</dbReference>
<evidence type="ECO:0000256" key="8">
    <source>
        <dbReference type="SAM" id="Coils"/>
    </source>
</evidence>
<proteinExistence type="predicted"/>
<feature type="domain" description="C2H2-type" evidence="10">
    <location>
        <begin position="136"/>
        <end position="164"/>
    </location>
</feature>
<dbReference type="GO" id="GO:0005634">
    <property type="term" value="C:nucleus"/>
    <property type="evidence" value="ECO:0007669"/>
    <property type="project" value="UniProtKB-SubCell"/>
</dbReference>
<dbReference type="GO" id="GO:0001228">
    <property type="term" value="F:DNA-binding transcription activator activity, RNA polymerase II-specific"/>
    <property type="evidence" value="ECO:0007669"/>
    <property type="project" value="TreeGrafter"/>
</dbReference>
<dbReference type="SMART" id="SM00355">
    <property type="entry name" value="ZnF_C2H2"/>
    <property type="match status" value="23"/>
</dbReference>
<dbReference type="PROSITE" id="PS00028">
    <property type="entry name" value="ZINC_FINGER_C2H2_1"/>
    <property type="match status" value="10"/>
</dbReference>
<dbReference type="PANTHER" id="PTHR24376:SF235">
    <property type="entry name" value="C2H2-TYPE DOMAIN-CONTAINING PROTEIN"/>
    <property type="match status" value="1"/>
</dbReference>